<dbReference type="VEuPathDB" id="MicrosporidiaDB:THOM_1672"/>
<protein>
    <submittedName>
        <fullName evidence="2">Putative Actin-binding FH2 protein</fullName>
    </submittedName>
</protein>
<dbReference type="Proteomes" id="UP000011185">
    <property type="component" value="Unassembled WGS sequence"/>
</dbReference>
<dbReference type="EMBL" id="JH993966">
    <property type="protein sequence ID" value="ELQ75375.1"/>
    <property type="molecule type" value="Genomic_DNA"/>
</dbReference>
<dbReference type="OrthoDB" id="5632at2759"/>
<evidence type="ECO:0000259" key="1">
    <source>
        <dbReference type="PROSITE" id="PS51444"/>
    </source>
</evidence>
<keyword evidence="3" id="KW-1185">Reference proteome</keyword>
<organism evidence="2 3">
    <name type="scientific">Trachipleistophora hominis</name>
    <name type="common">Microsporidian parasite</name>
    <dbReference type="NCBI Taxonomy" id="72359"/>
    <lineage>
        <taxon>Eukaryota</taxon>
        <taxon>Fungi</taxon>
        <taxon>Fungi incertae sedis</taxon>
        <taxon>Microsporidia</taxon>
        <taxon>Pleistophoridae</taxon>
        <taxon>Trachipleistophora</taxon>
    </lineage>
</organism>
<evidence type="ECO:0000313" key="3">
    <source>
        <dbReference type="Proteomes" id="UP000011185"/>
    </source>
</evidence>
<dbReference type="SUPFAM" id="SSF101447">
    <property type="entry name" value="Formin homology 2 domain (FH2 domain)"/>
    <property type="match status" value="1"/>
</dbReference>
<dbReference type="STRING" id="72359.L7JVP6"/>
<proteinExistence type="predicted"/>
<dbReference type="HOGENOM" id="CLU_981991_0_0_1"/>
<evidence type="ECO:0000313" key="2">
    <source>
        <dbReference type="EMBL" id="ELQ75375.1"/>
    </source>
</evidence>
<dbReference type="AlphaFoldDB" id="L7JVP6"/>
<dbReference type="Gene3D" id="1.20.58.2220">
    <property type="entry name" value="Formin, FH2 domain"/>
    <property type="match status" value="1"/>
</dbReference>
<gene>
    <name evidence="2" type="ORF">THOM_1672</name>
</gene>
<accession>L7JVP6</accession>
<sequence>VIKDSRRLFLVSISLKTFEKKQLVLQDQQLANLPLEDLTMINTIIPTDEEYKILCTHKKDLNDIERRMIVFYPYKKLIRLLIFERRFFENKDSWIIGVENIKSVYDTILQSNNIRLLLKTVLELGNTINTNYGNSRKRASAFRICSLVLTKNYKGKRSDQSLLKFVAETARSRLKSIKSDLETIESIRNDELGNYKEIINEYILEYRTSKEWMDSLSGELRANMKAFLFFFSQFVRNFSNEYREAVIYSSIIKRKFGEPENKNVKEIIAILYDFLKSIRHEIEN</sequence>
<dbReference type="PROSITE" id="PS51444">
    <property type="entry name" value="FH2"/>
    <property type="match status" value="1"/>
</dbReference>
<dbReference type="InterPro" id="IPR015425">
    <property type="entry name" value="FH2_Formin"/>
</dbReference>
<dbReference type="InParanoid" id="L7JVP6"/>
<dbReference type="Pfam" id="PF02181">
    <property type="entry name" value="FH2"/>
    <property type="match status" value="1"/>
</dbReference>
<feature type="domain" description="FH2" evidence="1">
    <location>
        <begin position="1"/>
        <end position="284"/>
    </location>
</feature>
<reference evidence="2 3" key="1">
    <citation type="journal article" date="2012" name="PLoS Pathog.">
        <title>The genome of the obligate intracellular parasite Trachipleistophora hominis: new insights into microsporidian genome dynamics and reductive evolution.</title>
        <authorList>
            <person name="Heinz E."/>
            <person name="Williams T.A."/>
            <person name="Nakjang S."/>
            <person name="Noel C.J."/>
            <person name="Swan D.C."/>
            <person name="Goldberg A.V."/>
            <person name="Harris S.R."/>
            <person name="Weinmaier T."/>
            <person name="Markert S."/>
            <person name="Becher D."/>
            <person name="Bernhardt J."/>
            <person name="Dagan T."/>
            <person name="Hacker C."/>
            <person name="Lucocq J.M."/>
            <person name="Schweder T."/>
            <person name="Rattei T."/>
            <person name="Hall N."/>
            <person name="Hirt R.P."/>
            <person name="Embley T.M."/>
        </authorList>
    </citation>
    <scope>NUCLEOTIDE SEQUENCE [LARGE SCALE GENOMIC DNA]</scope>
</reference>
<dbReference type="InterPro" id="IPR042201">
    <property type="entry name" value="FH2_Formin_sf"/>
</dbReference>
<name>L7JVP6_TRAHO</name>
<feature type="non-terminal residue" evidence="2">
    <location>
        <position position="1"/>
    </location>
</feature>